<dbReference type="Proteomes" id="UP000636709">
    <property type="component" value="Unassembled WGS sequence"/>
</dbReference>
<proteinExistence type="predicted"/>
<organism evidence="2 3">
    <name type="scientific">Digitaria exilis</name>
    <dbReference type="NCBI Taxonomy" id="1010633"/>
    <lineage>
        <taxon>Eukaryota</taxon>
        <taxon>Viridiplantae</taxon>
        <taxon>Streptophyta</taxon>
        <taxon>Embryophyta</taxon>
        <taxon>Tracheophyta</taxon>
        <taxon>Spermatophyta</taxon>
        <taxon>Magnoliopsida</taxon>
        <taxon>Liliopsida</taxon>
        <taxon>Poales</taxon>
        <taxon>Poaceae</taxon>
        <taxon>PACMAD clade</taxon>
        <taxon>Panicoideae</taxon>
        <taxon>Panicodae</taxon>
        <taxon>Paniceae</taxon>
        <taxon>Anthephorinae</taxon>
        <taxon>Digitaria</taxon>
    </lineage>
</organism>
<gene>
    <name evidence="2" type="ORF">HU200_036067</name>
</gene>
<dbReference type="AlphaFoldDB" id="A0A835ELE2"/>
<protein>
    <submittedName>
        <fullName evidence="2">Uncharacterized protein</fullName>
    </submittedName>
</protein>
<comment type="caution">
    <text evidence="2">The sequence shown here is derived from an EMBL/GenBank/DDBJ whole genome shotgun (WGS) entry which is preliminary data.</text>
</comment>
<feature type="transmembrane region" description="Helical" evidence="1">
    <location>
        <begin position="78"/>
        <end position="103"/>
    </location>
</feature>
<name>A0A835ELE2_9POAL</name>
<feature type="transmembrane region" description="Helical" evidence="1">
    <location>
        <begin position="168"/>
        <end position="187"/>
    </location>
</feature>
<feature type="transmembrane region" description="Helical" evidence="1">
    <location>
        <begin position="139"/>
        <end position="156"/>
    </location>
</feature>
<evidence type="ECO:0000256" key="1">
    <source>
        <dbReference type="SAM" id="Phobius"/>
    </source>
</evidence>
<keyword evidence="1" id="KW-0812">Transmembrane</keyword>
<evidence type="ECO:0000313" key="3">
    <source>
        <dbReference type="Proteomes" id="UP000636709"/>
    </source>
</evidence>
<reference evidence="2" key="1">
    <citation type="submission" date="2020-07" db="EMBL/GenBank/DDBJ databases">
        <title>Genome sequence and genetic diversity analysis of an under-domesticated orphan crop, white fonio (Digitaria exilis).</title>
        <authorList>
            <person name="Bennetzen J.L."/>
            <person name="Chen S."/>
            <person name="Ma X."/>
            <person name="Wang X."/>
            <person name="Yssel A.E.J."/>
            <person name="Chaluvadi S.R."/>
            <person name="Johnson M."/>
            <person name="Gangashetty P."/>
            <person name="Hamidou F."/>
            <person name="Sanogo M.D."/>
            <person name="Zwaenepoel A."/>
            <person name="Wallace J."/>
            <person name="Van De Peer Y."/>
            <person name="Van Deynze A."/>
        </authorList>
    </citation>
    <scope>NUCLEOTIDE SEQUENCE</scope>
    <source>
        <tissue evidence="2">Leaves</tissue>
    </source>
</reference>
<evidence type="ECO:0000313" key="2">
    <source>
        <dbReference type="EMBL" id="KAF8697465.1"/>
    </source>
</evidence>
<accession>A0A835ELE2</accession>
<keyword evidence="3" id="KW-1185">Reference proteome</keyword>
<dbReference type="EMBL" id="JACEFO010001874">
    <property type="protein sequence ID" value="KAF8697465.1"/>
    <property type="molecule type" value="Genomic_DNA"/>
</dbReference>
<keyword evidence="1" id="KW-0472">Membrane</keyword>
<sequence length="204" mass="21370">MAGNGAAAAPPQGLAQAAPAAGRGAGAAAPRGLEVAADAVLCCFIGALLVCKATCAAFMAARRVFGMHSRAAAVAEELFMMTFLAWVLLLQFTVLAQTLLVLLGGHKQAREALVSDFIIGGGRARQGALRPGYVTAHDFFMSFMSMVVGILLVTLAPAKESFTARVGYMIGDTGCFLYCVAFCIVVYPELLVKLRSTYAKLKEA</sequence>
<keyword evidence="1" id="KW-1133">Transmembrane helix</keyword>
<feature type="transmembrane region" description="Helical" evidence="1">
    <location>
        <begin position="35"/>
        <end position="58"/>
    </location>
</feature>